<dbReference type="Pfam" id="PF10604">
    <property type="entry name" value="Polyketide_cyc2"/>
    <property type="match status" value="1"/>
</dbReference>
<evidence type="ECO:0000313" key="2">
    <source>
        <dbReference type="Proteomes" id="UP000734823"/>
    </source>
</evidence>
<dbReference type="EMBL" id="JABVED010000006">
    <property type="protein sequence ID" value="MBC6448029.1"/>
    <property type="molecule type" value="Genomic_DNA"/>
</dbReference>
<protein>
    <submittedName>
        <fullName evidence="1">SRPBCC family protein</fullName>
    </submittedName>
</protein>
<proteinExistence type="predicted"/>
<dbReference type="InterPro" id="IPR023393">
    <property type="entry name" value="START-like_dom_sf"/>
</dbReference>
<dbReference type="SUPFAM" id="SSF55961">
    <property type="entry name" value="Bet v1-like"/>
    <property type="match status" value="1"/>
</dbReference>
<gene>
    <name evidence="1" type="ORF">GPZ80_12710</name>
</gene>
<dbReference type="Gene3D" id="3.30.530.20">
    <property type="match status" value="1"/>
</dbReference>
<accession>A0ABR7L5W5</accession>
<sequence>MAVVSKEIEAPRADVFAVLADGWLYASWVVGAAHIRAVDKNWPDIGSRIHHNIAPWPLRLSDATVVRQIDAPRLLELDAWAWPFGAALVRLELEDLGPARTRVTMTEHVSAGPAKIVPGVVQDLLLTPRNNEALDRLADLATGRAAADVPGSR</sequence>
<dbReference type="InterPro" id="IPR019587">
    <property type="entry name" value="Polyketide_cyclase/dehydratase"/>
</dbReference>
<keyword evidence="2" id="KW-1185">Reference proteome</keyword>
<dbReference type="Proteomes" id="UP000734823">
    <property type="component" value="Unassembled WGS sequence"/>
</dbReference>
<evidence type="ECO:0000313" key="1">
    <source>
        <dbReference type="EMBL" id="MBC6448029.1"/>
    </source>
</evidence>
<dbReference type="CDD" id="cd07812">
    <property type="entry name" value="SRPBCC"/>
    <property type="match status" value="1"/>
</dbReference>
<organism evidence="1 2">
    <name type="scientific">Actinokineospora xionganensis</name>
    <dbReference type="NCBI Taxonomy" id="2684470"/>
    <lineage>
        <taxon>Bacteria</taxon>
        <taxon>Bacillati</taxon>
        <taxon>Actinomycetota</taxon>
        <taxon>Actinomycetes</taxon>
        <taxon>Pseudonocardiales</taxon>
        <taxon>Pseudonocardiaceae</taxon>
        <taxon>Actinokineospora</taxon>
    </lineage>
</organism>
<reference evidence="1 2" key="1">
    <citation type="submission" date="2020-06" db="EMBL/GenBank/DDBJ databases">
        <title>Actinokineospora xiongansis sp. nov., isolated from soil of Baiyangdian.</title>
        <authorList>
            <person name="Zhang X."/>
        </authorList>
    </citation>
    <scope>NUCLEOTIDE SEQUENCE [LARGE SCALE GENOMIC DNA]</scope>
    <source>
        <strain evidence="1 2">HBU206404</strain>
    </source>
</reference>
<name>A0ABR7L5W5_9PSEU</name>
<dbReference type="RefSeq" id="WP_187220531.1">
    <property type="nucleotide sequence ID" value="NZ_JABVED010000006.1"/>
</dbReference>
<comment type="caution">
    <text evidence="1">The sequence shown here is derived from an EMBL/GenBank/DDBJ whole genome shotgun (WGS) entry which is preliminary data.</text>
</comment>